<dbReference type="Gene3D" id="3.30.1360.120">
    <property type="entry name" value="Probable tRNA modification gtpase trme, domain 1"/>
    <property type="match status" value="1"/>
</dbReference>
<dbReference type="Pfam" id="PF08669">
    <property type="entry name" value="GCV_T_C"/>
    <property type="match status" value="1"/>
</dbReference>
<gene>
    <name evidence="7" type="ORF">G5V65_19820</name>
</gene>
<comment type="caution">
    <text evidence="7">The sequence shown here is derived from an EMBL/GenBank/DDBJ whole genome shotgun (WGS) entry which is preliminary data.</text>
</comment>
<reference evidence="7 8" key="1">
    <citation type="submission" date="2020-02" db="EMBL/GenBank/DDBJ databases">
        <title>Rhodobacter translucens sp. nov., a novel bacterium isolated from activated sludge.</title>
        <authorList>
            <person name="Liu J."/>
        </authorList>
    </citation>
    <scope>NUCLEOTIDE SEQUENCE [LARGE SCALE GENOMIC DNA]</scope>
    <source>
        <strain evidence="7 8">HX-7-19</strain>
    </source>
</reference>
<feature type="domain" description="GCVT N-terminal" evidence="4">
    <location>
        <begin position="424"/>
        <end position="701"/>
    </location>
</feature>
<evidence type="ECO:0000313" key="7">
    <source>
        <dbReference type="EMBL" id="NGQ93141.1"/>
    </source>
</evidence>
<dbReference type="PANTHER" id="PTHR43757">
    <property type="entry name" value="AMINOMETHYLTRANSFERASE"/>
    <property type="match status" value="1"/>
</dbReference>
<dbReference type="Gene3D" id="2.40.30.110">
    <property type="entry name" value="Aminomethyltransferase beta-barrel domains"/>
    <property type="match status" value="1"/>
</dbReference>
<feature type="domain" description="FAD dependent oxidoreductase central" evidence="6">
    <location>
        <begin position="368"/>
        <end position="422"/>
    </location>
</feature>
<dbReference type="InterPro" id="IPR032503">
    <property type="entry name" value="FAO_M"/>
</dbReference>
<dbReference type="InterPro" id="IPR028896">
    <property type="entry name" value="GcvT/YgfZ/DmdA"/>
</dbReference>
<dbReference type="InterPro" id="IPR006076">
    <property type="entry name" value="FAD-dep_OxRdtase"/>
</dbReference>
<dbReference type="InterPro" id="IPR006222">
    <property type="entry name" value="GCVT_N"/>
</dbReference>
<dbReference type="InterPro" id="IPR027266">
    <property type="entry name" value="TrmE/GcvT-like"/>
</dbReference>
<dbReference type="InterPro" id="IPR036188">
    <property type="entry name" value="FAD/NAD-bd_sf"/>
</dbReference>
<dbReference type="Gene3D" id="3.30.9.10">
    <property type="entry name" value="D-Amino Acid Oxidase, subunit A, domain 2"/>
    <property type="match status" value="1"/>
</dbReference>
<evidence type="ECO:0000259" key="5">
    <source>
        <dbReference type="Pfam" id="PF08669"/>
    </source>
</evidence>
<dbReference type="SUPFAM" id="SSF103025">
    <property type="entry name" value="Folate-binding domain"/>
    <property type="match status" value="1"/>
</dbReference>
<accession>A0A6M1UBH3</accession>
<dbReference type="InterPro" id="IPR013977">
    <property type="entry name" value="GcvT_C"/>
</dbReference>
<dbReference type="SUPFAM" id="SSF54373">
    <property type="entry name" value="FAD-linked reductases, C-terminal domain"/>
    <property type="match status" value="1"/>
</dbReference>
<dbReference type="Pfam" id="PF01571">
    <property type="entry name" value="GCV_T"/>
    <property type="match status" value="1"/>
</dbReference>
<sequence>MKSHARVVVIGGGIGGLSALYHLTLEGWNDVVLLERNELTSGTTWHSAAQCPSIAFNQLLLLLRDYTVRLYQELANDAAYPINYHFGTGGMRLLTNHTHVDEVNHIISVAKGLGFEFDLLDAPEAKRRNPLLNTDGVLAALWDERDGDIDPAQLCQALAARSRRAGAEIHRNTPVTGLAQMPNGEWLVTTTKGTITAEHIVVAAGYRVNEVGALMGIEYPVIAMEHMYFVTEDIPELVAREGRMPMVRCPRDTFYMRQEKKGLLVGIYEHDCKTFGMDGIDPDFVNALCPDDLDRLLPKMEPIFDRLPCLKDVGIKSVVNGPISYAADAGPLVGKQPSLRNFWSMNGLRVGIGEGGGYGKMLAQMIVHGETEWDTWQIDPRRITSYANTEYTALKSIEDYQHEFRWHLPHEHRPAGRPAKASPLYPVFKAKGAAFGVVNGWERVSFFKPSQDFEESHGYAFQNWHPVVEAEIAALRAGVGLAELSGFNHYRISGPGALEWIDSLTCSPVSRKIGKASLIYFLTPRGNVAGEATIVPLSNGEIFYGSAAAAEYHDMDWLTEHLPADSGIRIESRTNTHTMLVIAGPKTRSILAAVSPRTKWGQKDFPWLTAQRCFIGHIEALAIAISFSGEQAFELHIPNTQLYAAYEILTQAGNVCGLSHFGMYAIESMRMEKGYGHWKGDFITEFNPFEAGLDRFVDMNKAFPGKEGLQAQIAAGNRKKRVILELHSPAAPAQPGEGVFAGDRPVGSVTSAAWGHRTQKNLAMAYVAPDQAEEGTQLSLFLLGKRVVATVLPSCLFDPENNIQRGQYV</sequence>
<dbReference type="Pfam" id="PF01266">
    <property type="entry name" value="DAO"/>
    <property type="match status" value="1"/>
</dbReference>
<proteinExistence type="inferred from homology"/>
<evidence type="ECO:0000259" key="3">
    <source>
        <dbReference type="Pfam" id="PF01266"/>
    </source>
</evidence>
<dbReference type="PANTHER" id="PTHR43757:SF2">
    <property type="entry name" value="AMINOMETHYLTRANSFERASE, MITOCHONDRIAL"/>
    <property type="match status" value="1"/>
</dbReference>
<keyword evidence="8" id="KW-1185">Reference proteome</keyword>
<dbReference type="AlphaFoldDB" id="A0A6M1UBH3"/>
<dbReference type="InterPro" id="IPR029043">
    <property type="entry name" value="GcvT/YgfZ_C"/>
</dbReference>
<dbReference type="Proteomes" id="UP000474758">
    <property type="component" value="Unassembled WGS sequence"/>
</dbReference>
<evidence type="ECO:0000259" key="6">
    <source>
        <dbReference type="Pfam" id="PF16350"/>
    </source>
</evidence>
<keyword evidence="2" id="KW-0560">Oxidoreductase</keyword>
<organism evidence="7 8">
    <name type="scientific">Paragemmobacter kunshanensis</name>
    <dbReference type="NCBI Taxonomy" id="2583234"/>
    <lineage>
        <taxon>Bacteria</taxon>
        <taxon>Pseudomonadati</taxon>
        <taxon>Pseudomonadota</taxon>
        <taxon>Alphaproteobacteria</taxon>
        <taxon>Rhodobacterales</taxon>
        <taxon>Paracoccaceae</taxon>
        <taxon>Paragemmobacter</taxon>
    </lineage>
</organism>
<evidence type="ECO:0000256" key="2">
    <source>
        <dbReference type="ARBA" id="ARBA00023002"/>
    </source>
</evidence>
<dbReference type="Pfam" id="PF16350">
    <property type="entry name" value="FAO_M"/>
    <property type="match status" value="1"/>
</dbReference>
<dbReference type="Gene3D" id="3.30.70.1400">
    <property type="entry name" value="Aminomethyltransferase beta-barrel domains"/>
    <property type="match status" value="1"/>
</dbReference>
<feature type="domain" description="Aminomethyltransferase C-terminal" evidence="5">
    <location>
        <begin position="719"/>
        <end position="798"/>
    </location>
</feature>
<name>A0A6M1UBH3_9RHOB</name>
<evidence type="ECO:0000313" key="8">
    <source>
        <dbReference type="Proteomes" id="UP000474758"/>
    </source>
</evidence>
<dbReference type="EMBL" id="JAALFE010000033">
    <property type="protein sequence ID" value="NGQ93141.1"/>
    <property type="molecule type" value="Genomic_DNA"/>
</dbReference>
<protein>
    <submittedName>
        <fullName evidence="7">FAD-dependent oxidoreductase</fullName>
    </submittedName>
</protein>
<evidence type="ECO:0000259" key="4">
    <source>
        <dbReference type="Pfam" id="PF01571"/>
    </source>
</evidence>
<comment type="similarity">
    <text evidence="1">Belongs to the GcvT family.</text>
</comment>
<dbReference type="GO" id="GO:0016491">
    <property type="term" value="F:oxidoreductase activity"/>
    <property type="evidence" value="ECO:0007669"/>
    <property type="project" value="UniProtKB-KW"/>
</dbReference>
<feature type="domain" description="FAD dependent oxidoreductase" evidence="3">
    <location>
        <begin position="6"/>
        <end position="365"/>
    </location>
</feature>
<evidence type="ECO:0000256" key="1">
    <source>
        <dbReference type="ARBA" id="ARBA00008609"/>
    </source>
</evidence>
<dbReference type="Gene3D" id="3.50.50.60">
    <property type="entry name" value="FAD/NAD(P)-binding domain"/>
    <property type="match status" value="1"/>
</dbReference>
<dbReference type="SUPFAM" id="SSF51905">
    <property type="entry name" value="FAD/NAD(P)-binding domain"/>
    <property type="match status" value="1"/>
</dbReference>
<dbReference type="SUPFAM" id="SSF101790">
    <property type="entry name" value="Aminomethyltransferase beta-barrel domain"/>
    <property type="match status" value="1"/>
</dbReference>